<dbReference type="CDD" id="cd06263">
    <property type="entry name" value="MAM"/>
    <property type="match status" value="2"/>
</dbReference>
<dbReference type="SUPFAM" id="SSF49785">
    <property type="entry name" value="Galactose-binding domain-like"/>
    <property type="match status" value="2"/>
</dbReference>
<dbReference type="InterPro" id="IPR000998">
    <property type="entry name" value="MAM_dom"/>
</dbReference>
<feature type="domain" description="Pentraxin (PTX)" evidence="8">
    <location>
        <begin position="1725"/>
        <end position="1926"/>
    </location>
</feature>
<dbReference type="Pfam" id="PF13385">
    <property type="entry name" value="Laminin_G_3"/>
    <property type="match status" value="2"/>
</dbReference>
<dbReference type="Proteomes" id="UP000225706">
    <property type="component" value="Unassembled WGS sequence"/>
</dbReference>
<gene>
    <name evidence="9" type="primary">MALRD1</name>
    <name evidence="9" type="ORF">AWC38_SpisGene21562</name>
</gene>
<dbReference type="PROSITE" id="PS50022">
    <property type="entry name" value="FA58C_3"/>
    <property type="match status" value="1"/>
</dbReference>
<keyword evidence="2" id="KW-0106">Calcium</keyword>
<feature type="disulfide bond" evidence="4">
    <location>
        <begin position="1762"/>
        <end position="1821"/>
    </location>
</feature>
<accession>A0A2B4RDC0</accession>
<proteinExistence type="predicted"/>
<keyword evidence="3 4" id="KW-1015">Disulfide bond</keyword>
<dbReference type="PANTHER" id="PTHR23282:SF142">
    <property type="entry name" value="MAM DOMAIN-CONTAINING PROTEIN"/>
    <property type="match status" value="1"/>
</dbReference>
<feature type="domain" description="C-type lectin" evidence="6">
    <location>
        <begin position="517"/>
        <end position="643"/>
    </location>
</feature>
<dbReference type="InterPro" id="IPR001759">
    <property type="entry name" value="PTX_dom"/>
</dbReference>
<dbReference type="InterPro" id="IPR016187">
    <property type="entry name" value="CTDL_fold"/>
</dbReference>
<dbReference type="GO" id="GO:0016020">
    <property type="term" value="C:membrane"/>
    <property type="evidence" value="ECO:0007669"/>
    <property type="project" value="InterPro"/>
</dbReference>
<feature type="domain" description="MAM" evidence="7">
    <location>
        <begin position="247"/>
        <end position="372"/>
    </location>
</feature>
<feature type="domain" description="C-type lectin" evidence="6">
    <location>
        <begin position="874"/>
        <end position="990"/>
    </location>
</feature>
<protein>
    <submittedName>
        <fullName evidence="9">MAM and LDL-receptor class A domain-containing protein 1</fullName>
    </submittedName>
</protein>
<sequence>MYGRAIESLSVYVKDQMGKELRVWSRHGGKLSSSWTEGCTTLNYSGSYQVIIEGMAGVSYTADIAIDDINFSTNLTCVSPENITPVGAFEANCTFDEGYCGWRNLHADQMDWIPRRGRTPSTGTGPTEDHTGGGRYIHIEASHPAKQNQFAELLSPFISGPKCLHFFYHMYGLHIERLDILMRVAGQQHNHLIWQKTGNQGNQWRKAVVDIPHMGEFQVTLKGVVGQSYQGDIAVDDVVLTDGLCINQTENSSDQLGFGKFIYIEASAPRRRGDTARLKSPWMQGPQCMTFYYHMFGSTMSCVVIYVQNHNETRIKPVWLQSEDRGDQWIREQISLNETGQYKVVIDGIRGRSYFGDAALDDLTFQRGACFQKETKTFYVSSYKGRTFRIGLQPSDHSLYSEEFRFTLEKPRGNLEEKPYFIYPAVLKEKSFVTPELDVVNYTSFPLDVVVLSSDAEKNARKIYLIDRGRYGQMISLHSHRNDSCCGRKTVFSFDALNVSEPGDNLTSGCEPGWYRAGPSCFLFYLRSTFKWSDARRFCHRSNADLAVVNDEFTMNAAAHRSRELKFDIQGGIYLGLTGQLNWVWIDGQTVSKTNNLWGPREPSGDGKCGSFLNAIRWSSNWVGYGWRWNDQSCNSLKGYICEQPLDVPMPVVLFTLRGANGTVDLSPNGATKAKSNDITFAPGPFGNPNGSFFFSGMNDSFVHLENNRQLDTRFSTSIFAWVYLQNSTGFIYKYETVYRFFTCSLMVVHQSLGVQVTYMDRKTLKAYFLHEKNILNSDEWNFIGTTYDYHTGIATIFVNNSVVTQRVLKVKMELGTASEVLMGGSTRWNRFFRGRISCLQVYDQALSVDQIIKVKSRCNQTAQFECGPDFFHFHGGCFSIHTHSALPWDYAQTECIRKGGTLAKVSREGLRSALSNKLEGMRPKPNNLHIGFLARDDWVWIDGNPLNASLWTHGYPSGQHGDHSCAVLSAISSRIKNEDCKTYKNALCSKRAENSLSRPNFLRSSSVLIPNGPFLAIDGSFSTCFRSKKESNPWWQVTLEKPLYVESVEITENLDCCSRDNGILSVSVSTDETSLYPSCTKSVSYGKSWDYKVRCSPPARGRYVTFKLTGSNVTLVLCQVVIRTSENAFILLQAPESGNYTFYVACDDLCELWMHGVTEEGIETVDKKSEKTVSKQPIITVERWTNHQQWDKYKAQQTSQPVFLDKCRIYQMEVFMSEIVGLDHVSLGMRRPNGEYERPIPRKRLFWTKPGTRKLEVTLENHESSIFGLVGSELRISDCPLQLNISTLRENKTVNPAVSLSCVNTSFTAVFDTVKQPENFTVEFVLQGTVGSGSKGDIAVDDFMVLDGTCTKILKQTSPDCYFEESMCDWHAHNGWVLDTHVAGMKKRVGYASLPAGVSELPSFLSSPIINKNAYEWKCLRFWYLIADNIRVQAHFWRKVSLTVILSNTKTNKTQLLFHAEEATNAVRYVQLPIPVNSIQIQIHFVGVSKFSPGAFLAIDDVSLTKEPCKLIPWSSGKDCQNPLGMENGAIPDEQITASSRWDAHHAPPQGRLHFKPSGVKQGSWSAGVNDGNQWLQVDLGSQYMKVTGVATQGRNARPQWVTKYKLQYSEDGISFQYYKEPGDTEEKEFQGKTNMDSVVFHEVNPFIKARVIRFRPTAWKDHISMRVEVYGCKDDSPCNISQDWCGWKSIRGWKRLMQKDHQDEAVDTYDDKQGDVSDSADSTGFGFFDPENYEIQLPDFDPGYVSFSGISPLLKGFTLCFWIKTSHDGFFIEYKVPREQGESLQLGCYIGNDTLELQLKNSRSKIPTGVVDDMWHHVCVSWNQHKGLMQVFEDGKRKYSSFGFRFFAIEGGGTMTIGFRNSSENASIALGSLSGFNLWGHEMPVEEILHMSFGCGSEKGNVKTWETIRKGLQKEVAVKWFRTCRDRGGKFVLKRM</sequence>
<dbReference type="SUPFAM" id="SSF56436">
    <property type="entry name" value="C-type lectin-like"/>
    <property type="match status" value="2"/>
</dbReference>
<dbReference type="Gene3D" id="3.10.100.10">
    <property type="entry name" value="Mannose-Binding Protein A, subunit A"/>
    <property type="match status" value="2"/>
</dbReference>
<evidence type="ECO:0000313" key="9">
    <source>
        <dbReference type="EMBL" id="PFX14295.1"/>
    </source>
</evidence>
<dbReference type="SMART" id="SM00159">
    <property type="entry name" value="PTX"/>
    <property type="match status" value="1"/>
</dbReference>
<dbReference type="SMART" id="SM00231">
    <property type="entry name" value="FA58C"/>
    <property type="match status" value="1"/>
</dbReference>
<dbReference type="InterPro" id="IPR051560">
    <property type="entry name" value="MAM_domain-containing"/>
</dbReference>
<name>A0A2B4RDC0_STYPI</name>
<dbReference type="SMART" id="SM00034">
    <property type="entry name" value="CLECT"/>
    <property type="match status" value="2"/>
</dbReference>
<dbReference type="Gene3D" id="2.60.120.260">
    <property type="entry name" value="Galactose-binding domain-like"/>
    <property type="match status" value="2"/>
</dbReference>
<keyword evidence="1" id="KW-0479">Metal-binding</keyword>
<feature type="domain" description="MAM" evidence="7">
    <location>
        <begin position="1360"/>
        <end position="1512"/>
    </location>
</feature>
<feature type="domain" description="F5/8 type C" evidence="5">
    <location>
        <begin position="1521"/>
        <end position="1674"/>
    </location>
</feature>
<dbReference type="PROSITE" id="PS50060">
    <property type="entry name" value="MAM_2"/>
    <property type="match status" value="4"/>
</dbReference>
<dbReference type="InterPro" id="IPR001304">
    <property type="entry name" value="C-type_lectin-like"/>
</dbReference>
<evidence type="ECO:0000259" key="5">
    <source>
        <dbReference type="PROSITE" id="PS50022"/>
    </source>
</evidence>
<evidence type="ECO:0000259" key="7">
    <source>
        <dbReference type="PROSITE" id="PS50060"/>
    </source>
</evidence>
<dbReference type="Pfam" id="PF22633">
    <property type="entry name" value="F5_F8_type_C_2"/>
    <property type="match status" value="1"/>
</dbReference>
<dbReference type="InterPro" id="IPR008979">
    <property type="entry name" value="Galactose-bd-like_sf"/>
</dbReference>
<dbReference type="SUPFAM" id="SSF49899">
    <property type="entry name" value="Concanavalin A-like lectins/glucanases"/>
    <property type="match status" value="6"/>
</dbReference>
<organism evidence="9 10">
    <name type="scientific">Stylophora pistillata</name>
    <name type="common">Smooth cauliflower coral</name>
    <dbReference type="NCBI Taxonomy" id="50429"/>
    <lineage>
        <taxon>Eukaryota</taxon>
        <taxon>Metazoa</taxon>
        <taxon>Cnidaria</taxon>
        <taxon>Anthozoa</taxon>
        <taxon>Hexacorallia</taxon>
        <taxon>Scleractinia</taxon>
        <taxon>Astrocoeniina</taxon>
        <taxon>Pocilloporidae</taxon>
        <taxon>Stylophora</taxon>
    </lineage>
</organism>
<evidence type="ECO:0000256" key="2">
    <source>
        <dbReference type="ARBA" id="ARBA00022837"/>
    </source>
</evidence>
<dbReference type="PROSITE" id="PS50041">
    <property type="entry name" value="C_TYPE_LECTIN_2"/>
    <property type="match status" value="2"/>
</dbReference>
<dbReference type="InterPro" id="IPR006585">
    <property type="entry name" value="FTP1"/>
</dbReference>
<dbReference type="Gene3D" id="2.60.120.200">
    <property type="match status" value="6"/>
</dbReference>
<feature type="domain" description="MAM" evidence="7">
    <location>
        <begin position="91"/>
        <end position="247"/>
    </location>
</feature>
<dbReference type="InterPro" id="IPR000421">
    <property type="entry name" value="FA58C"/>
</dbReference>
<dbReference type="InterPro" id="IPR016186">
    <property type="entry name" value="C-type_lectin-like/link_sf"/>
</dbReference>
<dbReference type="PROSITE" id="PS51828">
    <property type="entry name" value="PTX_2"/>
    <property type="match status" value="1"/>
</dbReference>
<evidence type="ECO:0000259" key="6">
    <source>
        <dbReference type="PROSITE" id="PS50041"/>
    </source>
</evidence>
<dbReference type="SMART" id="SM00607">
    <property type="entry name" value="FTP"/>
    <property type="match status" value="1"/>
</dbReference>
<dbReference type="CDD" id="cd00057">
    <property type="entry name" value="FA58C"/>
    <property type="match status" value="1"/>
</dbReference>
<reference evidence="10" key="1">
    <citation type="journal article" date="2017" name="bioRxiv">
        <title>Comparative analysis of the genomes of Stylophora pistillata and Acropora digitifera provides evidence for extensive differences between species of corals.</title>
        <authorList>
            <person name="Voolstra C.R."/>
            <person name="Li Y."/>
            <person name="Liew Y.J."/>
            <person name="Baumgarten S."/>
            <person name="Zoccola D."/>
            <person name="Flot J.-F."/>
            <person name="Tambutte S."/>
            <person name="Allemand D."/>
            <person name="Aranda M."/>
        </authorList>
    </citation>
    <scope>NUCLEOTIDE SEQUENCE [LARGE SCALE GENOMIC DNA]</scope>
</reference>
<dbReference type="CDD" id="cd00037">
    <property type="entry name" value="CLECT"/>
    <property type="match status" value="2"/>
</dbReference>
<dbReference type="Pfam" id="PF00629">
    <property type="entry name" value="MAM"/>
    <property type="match status" value="4"/>
</dbReference>
<dbReference type="EMBL" id="LSMT01000804">
    <property type="protein sequence ID" value="PFX14295.1"/>
    <property type="molecule type" value="Genomic_DNA"/>
</dbReference>
<evidence type="ECO:0000256" key="3">
    <source>
        <dbReference type="ARBA" id="ARBA00023157"/>
    </source>
</evidence>
<keyword evidence="9" id="KW-0675">Receptor</keyword>
<evidence type="ECO:0000313" key="10">
    <source>
        <dbReference type="Proteomes" id="UP000225706"/>
    </source>
</evidence>
<dbReference type="GO" id="GO:0046872">
    <property type="term" value="F:metal ion binding"/>
    <property type="evidence" value="ECO:0007669"/>
    <property type="project" value="UniProtKB-KW"/>
</dbReference>
<dbReference type="Pfam" id="PF00754">
    <property type="entry name" value="F5_F8_type_C"/>
    <property type="match status" value="1"/>
</dbReference>
<dbReference type="PROSITE" id="PS01286">
    <property type="entry name" value="FA58C_2"/>
    <property type="match status" value="1"/>
</dbReference>
<keyword evidence="10" id="KW-1185">Reference proteome</keyword>
<evidence type="ECO:0000256" key="1">
    <source>
        <dbReference type="ARBA" id="ARBA00022723"/>
    </source>
</evidence>
<evidence type="ECO:0000256" key="4">
    <source>
        <dbReference type="PROSITE-ProRule" id="PRU01172"/>
    </source>
</evidence>
<dbReference type="Pfam" id="PF00059">
    <property type="entry name" value="Lectin_C"/>
    <property type="match status" value="2"/>
</dbReference>
<dbReference type="FunFam" id="2.60.120.260:FF:000016">
    <property type="entry name" value="Contactin-associated protein-like 4 isoform 1"/>
    <property type="match status" value="1"/>
</dbReference>
<dbReference type="PANTHER" id="PTHR23282">
    <property type="entry name" value="APICAL ENDOSOMAL GLYCOPROTEIN PRECURSOR"/>
    <property type="match status" value="1"/>
</dbReference>
<dbReference type="SMART" id="SM00137">
    <property type="entry name" value="MAM"/>
    <property type="match status" value="2"/>
</dbReference>
<dbReference type="OrthoDB" id="418245at2759"/>
<evidence type="ECO:0000259" key="8">
    <source>
        <dbReference type="PROSITE" id="PS51828"/>
    </source>
</evidence>
<comment type="caution">
    <text evidence="9">The sequence shown here is derived from an EMBL/GenBank/DDBJ whole genome shotgun (WGS) entry which is preliminary data.</text>
</comment>
<dbReference type="InterPro" id="IPR013320">
    <property type="entry name" value="ConA-like_dom_sf"/>
</dbReference>
<feature type="domain" description="MAM" evidence="7">
    <location>
        <begin position="1"/>
        <end position="79"/>
    </location>
</feature>